<feature type="domain" description="Tyr recombinase" evidence="6">
    <location>
        <begin position="198"/>
        <end position="392"/>
    </location>
</feature>
<keyword evidence="9" id="KW-1185">Reference proteome</keyword>
<evidence type="ECO:0000256" key="2">
    <source>
        <dbReference type="ARBA" id="ARBA00022908"/>
    </source>
</evidence>
<dbReference type="Gene3D" id="3.30.160.390">
    <property type="entry name" value="Integrase, DNA-binding domain"/>
    <property type="match status" value="1"/>
</dbReference>
<dbReference type="SUPFAM" id="SSF56349">
    <property type="entry name" value="DNA breaking-rejoining enzymes"/>
    <property type="match status" value="1"/>
</dbReference>
<dbReference type="PROSITE" id="PS51900">
    <property type="entry name" value="CB"/>
    <property type="match status" value="1"/>
</dbReference>
<dbReference type="Pfam" id="PF00589">
    <property type="entry name" value="Phage_integrase"/>
    <property type="match status" value="1"/>
</dbReference>
<evidence type="ECO:0000259" key="7">
    <source>
        <dbReference type="PROSITE" id="PS51900"/>
    </source>
</evidence>
<dbReference type="InterPro" id="IPR013762">
    <property type="entry name" value="Integrase-like_cat_sf"/>
</dbReference>
<dbReference type="PANTHER" id="PTHR30629">
    <property type="entry name" value="PROPHAGE INTEGRASE"/>
    <property type="match status" value="1"/>
</dbReference>
<dbReference type="InterPro" id="IPR025166">
    <property type="entry name" value="Integrase_DNA_bind_dom"/>
</dbReference>
<dbReference type="InterPro" id="IPR044068">
    <property type="entry name" value="CB"/>
</dbReference>
<reference evidence="8 9" key="1">
    <citation type="submission" date="2020-03" db="EMBL/GenBank/DDBJ databases">
        <title>Genomic Encyclopedia of Type Strains, Phase IV (KMG-IV): sequencing the most valuable type-strain genomes for metagenomic binning, comparative biology and taxonomic classification.</title>
        <authorList>
            <person name="Goeker M."/>
        </authorList>
    </citation>
    <scope>NUCLEOTIDE SEQUENCE [LARGE SCALE GENOMIC DNA]</scope>
    <source>
        <strain evidence="8 9">DSM 27651</strain>
    </source>
</reference>
<feature type="domain" description="Core-binding (CB)" evidence="7">
    <location>
        <begin position="92"/>
        <end position="173"/>
    </location>
</feature>
<gene>
    <name evidence="8" type="ORF">GGR88_001315</name>
</gene>
<keyword evidence="4" id="KW-0233">DNA recombination</keyword>
<evidence type="ECO:0000259" key="6">
    <source>
        <dbReference type="PROSITE" id="PS51898"/>
    </source>
</evidence>
<dbReference type="InterPro" id="IPR010998">
    <property type="entry name" value="Integrase_recombinase_N"/>
</dbReference>
<evidence type="ECO:0000256" key="3">
    <source>
        <dbReference type="ARBA" id="ARBA00023125"/>
    </source>
</evidence>
<name>A0ABX0XM67_9SPHN</name>
<dbReference type="InterPro" id="IPR011010">
    <property type="entry name" value="DNA_brk_join_enz"/>
</dbReference>
<dbReference type="PROSITE" id="PS51898">
    <property type="entry name" value="TYR_RECOMBINASE"/>
    <property type="match status" value="1"/>
</dbReference>
<dbReference type="InterPro" id="IPR038488">
    <property type="entry name" value="Integrase_DNA-bd_sf"/>
</dbReference>
<evidence type="ECO:0000313" key="9">
    <source>
        <dbReference type="Proteomes" id="UP000734218"/>
    </source>
</evidence>
<sequence length="409" mass="44587">MLTEASIRGARRRASAYKLTDGQGLHVHVAATTGTRSFRLRFRWAGKEQLLTLGTWPELSLVDAREQADTARAELAAGRDPRARAYRARSAETFEAVARRWMAQQRRRWTEVHAVDVESSLVRDVFPAIGASPIAAIDAPVVLQLLRDVERRGSIETARRLRQRISAVFALAMAEDLVAGDPAAIVRKALLPPAGKRHQPALLELDDVRALLAAAELVDAGAAVKLASRFLALTAVRLAAVRGARWEEIEDLDGPEPIWRVPAARMKLAVAKKGDARHDHVVPLSAAAVAVLRAARANLHCADANMHGLIFVGRCGAAPIGEAAIGALYARTRFAGRHVPHGWRASFSTILNEALPGERDAIDRALAHSPKDKVEAAYNRAQQLDRRRRLFDAWGEMLSGTADPDGTRP</sequence>
<proteinExistence type="inferred from homology"/>
<dbReference type="PANTHER" id="PTHR30629:SF2">
    <property type="entry name" value="PROPHAGE INTEGRASE INTS-RELATED"/>
    <property type="match status" value="1"/>
</dbReference>
<keyword evidence="2" id="KW-0229">DNA integration</keyword>
<dbReference type="Pfam" id="PF13356">
    <property type="entry name" value="Arm-DNA-bind_3"/>
    <property type="match status" value="1"/>
</dbReference>
<keyword evidence="3 5" id="KW-0238">DNA-binding</keyword>
<comment type="similarity">
    <text evidence="1">Belongs to the 'phage' integrase family.</text>
</comment>
<dbReference type="Pfam" id="PF22022">
    <property type="entry name" value="Phage_int_M"/>
    <property type="match status" value="1"/>
</dbReference>
<evidence type="ECO:0000256" key="5">
    <source>
        <dbReference type="PROSITE-ProRule" id="PRU01248"/>
    </source>
</evidence>
<protein>
    <submittedName>
        <fullName evidence="8">Integrase</fullName>
    </submittedName>
</protein>
<dbReference type="Gene3D" id="1.10.150.130">
    <property type="match status" value="1"/>
</dbReference>
<evidence type="ECO:0000256" key="1">
    <source>
        <dbReference type="ARBA" id="ARBA00008857"/>
    </source>
</evidence>
<evidence type="ECO:0000313" key="8">
    <source>
        <dbReference type="EMBL" id="NJC33841.1"/>
    </source>
</evidence>
<dbReference type="RefSeq" id="WP_167953773.1">
    <property type="nucleotide sequence ID" value="NZ_JAATJE010000001.1"/>
</dbReference>
<dbReference type="InterPro" id="IPR053876">
    <property type="entry name" value="Phage_int_M"/>
</dbReference>
<dbReference type="Proteomes" id="UP000734218">
    <property type="component" value="Unassembled WGS sequence"/>
</dbReference>
<dbReference type="Gene3D" id="1.10.443.10">
    <property type="entry name" value="Intergrase catalytic core"/>
    <property type="match status" value="1"/>
</dbReference>
<accession>A0ABX0XM67</accession>
<comment type="caution">
    <text evidence="8">The sequence shown here is derived from an EMBL/GenBank/DDBJ whole genome shotgun (WGS) entry which is preliminary data.</text>
</comment>
<evidence type="ECO:0000256" key="4">
    <source>
        <dbReference type="ARBA" id="ARBA00023172"/>
    </source>
</evidence>
<dbReference type="EMBL" id="JAATJE010000001">
    <property type="protein sequence ID" value="NJC33841.1"/>
    <property type="molecule type" value="Genomic_DNA"/>
</dbReference>
<dbReference type="InterPro" id="IPR050808">
    <property type="entry name" value="Phage_Integrase"/>
</dbReference>
<organism evidence="8 9">
    <name type="scientific">Sphingomonas jejuensis</name>
    <dbReference type="NCBI Taxonomy" id="904715"/>
    <lineage>
        <taxon>Bacteria</taxon>
        <taxon>Pseudomonadati</taxon>
        <taxon>Pseudomonadota</taxon>
        <taxon>Alphaproteobacteria</taxon>
        <taxon>Sphingomonadales</taxon>
        <taxon>Sphingomonadaceae</taxon>
        <taxon>Sphingomonas</taxon>
    </lineage>
</organism>
<dbReference type="InterPro" id="IPR002104">
    <property type="entry name" value="Integrase_catalytic"/>
</dbReference>